<accession>A0ABQ0ZED6</accession>
<keyword evidence="1" id="KW-0597">Phosphoprotein</keyword>
<dbReference type="SMART" id="SM00448">
    <property type="entry name" value="REC"/>
    <property type="match status" value="1"/>
</dbReference>
<organism evidence="3 4">
    <name type="scientific">Rhizobium dioscoreae</name>
    <dbReference type="NCBI Taxonomy" id="2653122"/>
    <lineage>
        <taxon>Bacteria</taxon>
        <taxon>Pseudomonadati</taxon>
        <taxon>Pseudomonadota</taxon>
        <taxon>Alphaproteobacteria</taxon>
        <taxon>Hyphomicrobiales</taxon>
        <taxon>Rhizobiaceae</taxon>
        <taxon>Rhizobium/Agrobacterium group</taxon>
        <taxon>Rhizobium</taxon>
    </lineage>
</organism>
<evidence type="ECO:0000259" key="2">
    <source>
        <dbReference type="PROSITE" id="PS50110"/>
    </source>
</evidence>
<evidence type="ECO:0000313" key="3">
    <source>
        <dbReference type="EMBL" id="GES53702.1"/>
    </source>
</evidence>
<dbReference type="InterPro" id="IPR011006">
    <property type="entry name" value="CheY-like_superfamily"/>
</dbReference>
<feature type="modified residue" description="4-aspartylphosphate" evidence="1">
    <location>
        <position position="133"/>
    </location>
</feature>
<name>A0ABQ0ZED6_9HYPH</name>
<evidence type="ECO:0000313" key="4">
    <source>
        <dbReference type="Proteomes" id="UP000390335"/>
    </source>
</evidence>
<keyword evidence="4" id="KW-1185">Reference proteome</keyword>
<dbReference type="RefSeq" id="WP_152095015.1">
    <property type="nucleotide sequence ID" value="NZ_BLAJ01000026.1"/>
</dbReference>
<comment type="caution">
    <text evidence="3">The sequence shown here is derived from an EMBL/GenBank/DDBJ whole genome shotgun (WGS) entry which is preliminary data.</text>
</comment>
<dbReference type="InterPro" id="IPR001789">
    <property type="entry name" value="Sig_transdc_resp-reg_receiver"/>
</dbReference>
<protein>
    <recommendedName>
        <fullName evidence="2">Response regulatory domain-containing protein</fullName>
    </recommendedName>
</protein>
<dbReference type="PROSITE" id="PS50110">
    <property type="entry name" value="RESPONSE_REGULATORY"/>
    <property type="match status" value="1"/>
</dbReference>
<evidence type="ECO:0000256" key="1">
    <source>
        <dbReference type="PROSITE-ProRule" id="PRU00169"/>
    </source>
</evidence>
<dbReference type="Gene3D" id="3.40.50.2300">
    <property type="match status" value="1"/>
</dbReference>
<gene>
    <name evidence="3" type="ORF">RsS93_63160</name>
</gene>
<sequence>MVFRDLSRDILGSQDLKIVGDVFERVSSEPWFTGHAEKRDEFARYVVRMYRKGVVIRGKLEALCLTAAKERFSNKAVGGCRFLIVEDEEIIAVDAADTLARMGAEIVGPVSTVKDAFEAIEGAGASLDAALLDINLRGQTIFPVAAFLKMKHIPFAFVTGYDDRSLPAFFRSTPIFTKPANWEVIASRLAQS</sequence>
<proteinExistence type="predicted"/>
<dbReference type="Proteomes" id="UP000390335">
    <property type="component" value="Unassembled WGS sequence"/>
</dbReference>
<dbReference type="SUPFAM" id="SSF52172">
    <property type="entry name" value="CheY-like"/>
    <property type="match status" value="1"/>
</dbReference>
<reference evidence="3 4" key="1">
    <citation type="journal article" date="2020" name="Genome Biol. Evol.">
        <title>Rhizobium dioscoreae sp. nov., a plant growth-promoting bacterium isolated from yam (Dioscorea species).</title>
        <authorList>
            <person name="Ouyabe M."/>
            <person name="Tanaka N."/>
            <person name="Shiwa Y."/>
            <person name="Fujita N."/>
            <person name="Kikuno H."/>
            <person name="Babil P."/>
            <person name="Shiwachi H."/>
        </authorList>
    </citation>
    <scope>NUCLEOTIDE SEQUENCE [LARGE SCALE GENOMIC DNA]</scope>
    <source>
        <strain evidence="3 4">S-93</strain>
    </source>
</reference>
<feature type="domain" description="Response regulatory" evidence="2">
    <location>
        <begin position="81"/>
        <end position="192"/>
    </location>
</feature>
<dbReference type="EMBL" id="BLAJ01000026">
    <property type="protein sequence ID" value="GES53702.1"/>
    <property type="molecule type" value="Genomic_DNA"/>
</dbReference>